<dbReference type="EMBL" id="JANPWZ010001852">
    <property type="protein sequence ID" value="KAJ3562790.1"/>
    <property type="molecule type" value="Genomic_DNA"/>
</dbReference>
<evidence type="ECO:0000313" key="2">
    <source>
        <dbReference type="Proteomes" id="UP001148614"/>
    </source>
</evidence>
<protein>
    <submittedName>
        <fullName evidence="1">Uncharacterized protein</fullName>
    </submittedName>
</protein>
<accession>A0A9W8TJU7</accession>
<gene>
    <name evidence="1" type="ORF">NPX13_g8433</name>
</gene>
<sequence>MTDKCWFVLRHAYQAPPTIPSHGIGQSRGPLSIGHVITSTRSLDVINAESGPVAYPPSMPVVRCRVYNFEWKFTDEGNLNVSTNVDAPVAALAGIDMGLSAGVAFKTAVNRCFMFERLETFYVNITQSYVDDTMETAEVESYVYKHKEWLVRKPSLYIITGIMVGRKGKISGSDNAERGVNAETSVGVSGIAGLSAGVDVSGSKGSSSSQEADDFIFAIRVAKVTKGVLDKSWSWGTLSEGATFGTRESPEESVELFKAQLEQSGQEYSQVIGLEDHADQFFVL</sequence>
<name>A0A9W8TJU7_9PEZI</name>
<evidence type="ECO:0000313" key="1">
    <source>
        <dbReference type="EMBL" id="KAJ3562790.1"/>
    </source>
</evidence>
<reference evidence="1" key="1">
    <citation type="submission" date="2022-07" db="EMBL/GenBank/DDBJ databases">
        <title>Genome Sequence of Xylaria arbuscula.</title>
        <authorList>
            <person name="Buettner E."/>
        </authorList>
    </citation>
    <scope>NUCLEOTIDE SEQUENCE</scope>
    <source>
        <strain evidence="1">VT107</strain>
    </source>
</reference>
<keyword evidence="2" id="KW-1185">Reference proteome</keyword>
<proteinExistence type="predicted"/>
<dbReference type="AlphaFoldDB" id="A0A9W8TJU7"/>
<organism evidence="1 2">
    <name type="scientific">Xylaria arbuscula</name>
    <dbReference type="NCBI Taxonomy" id="114810"/>
    <lineage>
        <taxon>Eukaryota</taxon>
        <taxon>Fungi</taxon>
        <taxon>Dikarya</taxon>
        <taxon>Ascomycota</taxon>
        <taxon>Pezizomycotina</taxon>
        <taxon>Sordariomycetes</taxon>
        <taxon>Xylariomycetidae</taxon>
        <taxon>Xylariales</taxon>
        <taxon>Xylariaceae</taxon>
        <taxon>Xylaria</taxon>
    </lineage>
</organism>
<comment type="caution">
    <text evidence="1">The sequence shown here is derived from an EMBL/GenBank/DDBJ whole genome shotgun (WGS) entry which is preliminary data.</text>
</comment>
<dbReference type="Proteomes" id="UP001148614">
    <property type="component" value="Unassembled WGS sequence"/>
</dbReference>